<evidence type="ECO:0000256" key="3">
    <source>
        <dbReference type="ARBA" id="ARBA00004637"/>
    </source>
</evidence>
<comment type="subunit">
    <text evidence="5">Mammalian complex I is composed of 45 different subunits. This is a component of the iron-sulfur (IP) fragment of the enzyme.</text>
</comment>
<dbReference type="GO" id="GO:0005743">
    <property type="term" value="C:mitochondrial inner membrane"/>
    <property type="evidence" value="ECO:0007669"/>
    <property type="project" value="UniProtKB-SubCell"/>
</dbReference>
<evidence type="ECO:0000256" key="11">
    <source>
        <dbReference type="ARBA" id="ARBA00023128"/>
    </source>
</evidence>
<evidence type="ECO:0000256" key="8">
    <source>
        <dbReference type="ARBA" id="ARBA00022660"/>
    </source>
</evidence>
<keyword evidence="10" id="KW-0249">Electron transport</keyword>
<keyword evidence="13 16" id="KW-1015">Disulfide bond</keyword>
<keyword evidence="12" id="KW-0472">Membrane</keyword>
<dbReference type="OrthoDB" id="9992197at2759"/>
<dbReference type="Proteomes" id="UP000559256">
    <property type="component" value="Unassembled WGS sequence"/>
</dbReference>
<evidence type="ECO:0000256" key="9">
    <source>
        <dbReference type="ARBA" id="ARBA00022792"/>
    </source>
</evidence>
<gene>
    <name evidence="17" type="ORF">D9758_011475</name>
</gene>
<dbReference type="PANTHER" id="PTHR15224:SF1">
    <property type="entry name" value="NADH DEHYDROGENASE [UBIQUINONE] IRON-SULFUR PROTEIN 5"/>
    <property type="match status" value="1"/>
</dbReference>
<comment type="caution">
    <text evidence="17">The sequence shown here is derived from an EMBL/GenBank/DDBJ whole genome shotgun (WGS) entry which is preliminary data.</text>
</comment>
<evidence type="ECO:0000256" key="1">
    <source>
        <dbReference type="ARBA" id="ARBA00003195"/>
    </source>
</evidence>
<keyword evidence="8" id="KW-0679">Respiratory chain</keyword>
<evidence type="ECO:0000256" key="2">
    <source>
        <dbReference type="ARBA" id="ARBA00004569"/>
    </source>
</evidence>
<evidence type="ECO:0000256" key="13">
    <source>
        <dbReference type="ARBA" id="ARBA00023157"/>
    </source>
</evidence>
<evidence type="ECO:0000256" key="4">
    <source>
        <dbReference type="ARBA" id="ARBA00007372"/>
    </source>
</evidence>
<sequence length="130" mass="14515">MDTFGSLTRIIVWLNCPATVVHNTLRQRTHIMASGFGFGGGGRPRCFAYWQEFSKCYAQADIPQECRAQADDYLECLHHTKEAARAKRIEEEFVRQARAKAKEDRKAAEILSDGVIVGVGLIQRGGEASK</sequence>
<evidence type="ECO:0000256" key="16">
    <source>
        <dbReference type="PIRSR" id="PIRSR619342-50"/>
    </source>
</evidence>
<keyword evidence="7" id="KW-0813">Transport</keyword>
<organism evidence="17 18">
    <name type="scientific">Tetrapyrgos nigripes</name>
    <dbReference type="NCBI Taxonomy" id="182062"/>
    <lineage>
        <taxon>Eukaryota</taxon>
        <taxon>Fungi</taxon>
        <taxon>Dikarya</taxon>
        <taxon>Basidiomycota</taxon>
        <taxon>Agaricomycotina</taxon>
        <taxon>Agaricomycetes</taxon>
        <taxon>Agaricomycetidae</taxon>
        <taxon>Agaricales</taxon>
        <taxon>Marasmiineae</taxon>
        <taxon>Marasmiaceae</taxon>
        <taxon>Tetrapyrgos</taxon>
    </lineage>
</organism>
<keyword evidence="11" id="KW-0496">Mitochondrion</keyword>
<feature type="disulfide bond" evidence="16">
    <location>
        <begin position="46"/>
        <end position="76"/>
    </location>
</feature>
<dbReference type="PANTHER" id="PTHR15224">
    <property type="entry name" value="NADH DEHYDROGENASE [UBIQUINONE] IRON-SULFUR PROTEIN 5"/>
    <property type="match status" value="1"/>
</dbReference>
<evidence type="ECO:0000256" key="5">
    <source>
        <dbReference type="ARBA" id="ARBA00011261"/>
    </source>
</evidence>
<evidence type="ECO:0000256" key="15">
    <source>
        <dbReference type="ARBA" id="ARBA00032739"/>
    </source>
</evidence>
<name>A0A8H5CR37_9AGAR</name>
<comment type="subcellular location">
    <subcellularLocation>
        <location evidence="3">Mitochondrion inner membrane</location>
        <topology evidence="3">Peripheral membrane protein</topology>
    </subcellularLocation>
    <subcellularLocation>
        <location evidence="2">Mitochondrion intermembrane space</location>
    </subcellularLocation>
</comment>
<keyword evidence="9" id="KW-0999">Mitochondrion inner membrane</keyword>
<accession>A0A8H5CR37</accession>
<comment type="function">
    <text evidence="1">Accessory subunit of the mitochondrial membrane respiratory chain NADH dehydrogenase (Complex I), that is believed not to be involved in catalysis. Complex I functions in the transfer of electrons from NADH to the respiratory chain. The immediate electron acceptor for the enzyme is believed to be ubiquinone.</text>
</comment>
<comment type="similarity">
    <text evidence="4">Belongs to the complex I NDUFS5 subunit family.</text>
</comment>
<feature type="disulfide bond" evidence="16">
    <location>
        <begin position="56"/>
        <end position="66"/>
    </location>
</feature>
<evidence type="ECO:0000313" key="18">
    <source>
        <dbReference type="Proteomes" id="UP000559256"/>
    </source>
</evidence>
<dbReference type="InterPro" id="IPR019342">
    <property type="entry name" value="NADH_UbQ_OxRdtase_FeS-su5"/>
</dbReference>
<evidence type="ECO:0000256" key="10">
    <source>
        <dbReference type="ARBA" id="ARBA00022982"/>
    </source>
</evidence>
<evidence type="ECO:0000256" key="6">
    <source>
        <dbReference type="ARBA" id="ARBA00013482"/>
    </source>
</evidence>
<evidence type="ECO:0000256" key="7">
    <source>
        <dbReference type="ARBA" id="ARBA00022448"/>
    </source>
</evidence>
<dbReference type="GO" id="GO:0032981">
    <property type="term" value="P:mitochondrial respiratory chain complex I assembly"/>
    <property type="evidence" value="ECO:0007669"/>
    <property type="project" value="TreeGrafter"/>
</dbReference>
<dbReference type="EMBL" id="JAACJM010000103">
    <property type="protein sequence ID" value="KAF5346340.1"/>
    <property type="molecule type" value="Genomic_DNA"/>
</dbReference>
<evidence type="ECO:0000256" key="12">
    <source>
        <dbReference type="ARBA" id="ARBA00023136"/>
    </source>
</evidence>
<protein>
    <recommendedName>
        <fullName evidence="6">NADH dehydrogenase [ubiquinone] iron-sulfur protein 5</fullName>
    </recommendedName>
    <alternativeName>
        <fullName evidence="14">Complex I-15 kDa</fullName>
    </alternativeName>
    <alternativeName>
        <fullName evidence="15">NADH-ubiquinone oxidoreductase 15 kDa subunit</fullName>
    </alternativeName>
</protein>
<dbReference type="CDD" id="cd24141">
    <property type="entry name" value="NDUFS5-like"/>
    <property type="match status" value="1"/>
</dbReference>
<keyword evidence="18" id="KW-1185">Reference proteome</keyword>
<dbReference type="GO" id="GO:0005758">
    <property type="term" value="C:mitochondrial intermembrane space"/>
    <property type="evidence" value="ECO:0007669"/>
    <property type="project" value="UniProtKB-SubCell"/>
</dbReference>
<dbReference type="AlphaFoldDB" id="A0A8H5CR37"/>
<evidence type="ECO:0000313" key="17">
    <source>
        <dbReference type="EMBL" id="KAF5346340.1"/>
    </source>
</evidence>
<evidence type="ECO:0000256" key="14">
    <source>
        <dbReference type="ARBA" id="ARBA00031222"/>
    </source>
</evidence>
<reference evidence="17 18" key="1">
    <citation type="journal article" date="2020" name="ISME J.">
        <title>Uncovering the hidden diversity of litter-decomposition mechanisms in mushroom-forming fungi.</title>
        <authorList>
            <person name="Floudas D."/>
            <person name="Bentzer J."/>
            <person name="Ahren D."/>
            <person name="Johansson T."/>
            <person name="Persson P."/>
            <person name="Tunlid A."/>
        </authorList>
    </citation>
    <scope>NUCLEOTIDE SEQUENCE [LARGE SCALE GENOMIC DNA]</scope>
    <source>
        <strain evidence="17 18">CBS 291.85</strain>
    </source>
</reference>
<proteinExistence type="inferred from homology"/>